<dbReference type="Proteomes" id="UP000050786">
    <property type="component" value="Unassembled WGS sequence"/>
</dbReference>
<dbReference type="EMBL" id="CYPS01000048">
    <property type="protein sequence ID" value="CUH44546.1"/>
    <property type="molecule type" value="Genomic_DNA"/>
</dbReference>
<reference evidence="3" key="1">
    <citation type="submission" date="2015-09" db="EMBL/GenBank/DDBJ databases">
        <authorList>
            <person name="Rodrigo-Torres L."/>
            <person name="Arahal D.R."/>
        </authorList>
    </citation>
    <scope>NUCLEOTIDE SEQUENCE [LARGE SCALE GENOMIC DNA]</scope>
    <source>
        <strain evidence="3">CECT 4293</strain>
    </source>
</reference>
<sequence>MTARKHKPVSSLMPSDDGFEPEAASSMCREKRAMDKGLNK</sequence>
<dbReference type="AlphaFoldDB" id="A0A0P1EPL8"/>
<feature type="compositionally biased region" description="Basic and acidic residues" evidence="1">
    <location>
        <begin position="28"/>
        <end position="40"/>
    </location>
</feature>
<proteinExistence type="predicted"/>
<gene>
    <name evidence="2" type="ORF">RUM4293_03452</name>
</gene>
<keyword evidence="3" id="KW-1185">Reference proteome</keyword>
<organism evidence="2 3">
    <name type="scientific">Ruegeria atlantica</name>
    <dbReference type="NCBI Taxonomy" id="81569"/>
    <lineage>
        <taxon>Bacteria</taxon>
        <taxon>Pseudomonadati</taxon>
        <taxon>Pseudomonadota</taxon>
        <taxon>Alphaproteobacteria</taxon>
        <taxon>Rhodobacterales</taxon>
        <taxon>Roseobacteraceae</taxon>
        <taxon>Ruegeria</taxon>
    </lineage>
</organism>
<accession>A0A0P1EPL8</accession>
<name>A0A0P1EPL8_9RHOB</name>
<evidence type="ECO:0000256" key="1">
    <source>
        <dbReference type="SAM" id="MobiDB-lite"/>
    </source>
</evidence>
<protein>
    <submittedName>
        <fullName evidence="2">Uncharacterized protein</fullName>
    </submittedName>
</protein>
<evidence type="ECO:0000313" key="3">
    <source>
        <dbReference type="Proteomes" id="UP000050786"/>
    </source>
</evidence>
<evidence type="ECO:0000313" key="2">
    <source>
        <dbReference type="EMBL" id="CUH44546.1"/>
    </source>
</evidence>
<feature type="region of interest" description="Disordered" evidence="1">
    <location>
        <begin position="1"/>
        <end position="40"/>
    </location>
</feature>